<dbReference type="CDD" id="cd01949">
    <property type="entry name" value="GGDEF"/>
    <property type="match status" value="1"/>
</dbReference>
<dbReference type="eggNOG" id="COG5001">
    <property type="taxonomic scope" value="Bacteria"/>
</dbReference>
<feature type="domain" description="PAC" evidence="2">
    <location>
        <begin position="426"/>
        <end position="479"/>
    </location>
</feature>
<dbReference type="Gene3D" id="3.30.70.270">
    <property type="match status" value="1"/>
</dbReference>
<keyword evidence="1" id="KW-0812">Transmembrane</keyword>
<dbReference type="FunFam" id="3.20.20.450:FF:000001">
    <property type="entry name" value="Cyclic di-GMP phosphodiesterase yahA"/>
    <property type="match status" value="1"/>
</dbReference>
<dbReference type="Proteomes" id="UP000023268">
    <property type="component" value="Unassembled WGS sequence"/>
</dbReference>
<organism evidence="5 6">
    <name type="scientific">Hylemonella gracilis str. Niagara R</name>
    <dbReference type="NCBI Taxonomy" id="1458275"/>
    <lineage>
        <taxon>Bacteria</taxon>
        <taxon>Pseudomonadati</taxon>
        <taxon>Pseudomonadota</taxon>
        <taxon>Betaproteobacteria</taxon>
        <taxon>Burkholderiales</taxon>
        <taxon>Comamonadaceae</taxon>
        <taxon>Hylemonella</taxon>
    </lineage>
</organism>
<proteinExistence type="predicted"/>
<dbReference type="Pfam" id="PF00563">
    <property type="entry name" value="EAL"/>
    <property type="match status" value="1"/>
</dbReference>
<dbReference type="PROSITE" id="PS50113">
    <property type="entry name" value="PAC"/>
    <property type="match status" value="1"/>
</dbReference>
<dbReference type="InterPro" id="IPR001610">
    <property type="entry name" value="PAC"/>
</dbReference>
<dbReference type="InterPro" id="IPR000014">
    <property type="entry name" value="PAS"/>
</dbReference>
<dbReference type="InterPro" id="IPR000160">
    <property type="entry name" value="GGDEF_dom"/>
</dbReference>
<dbReference type="PROSITE" id="PS50883">
    <property type="entry name" value="EAL"/>
    <property type="match status" value="1"/>
</dbReference>
<keyword evidence="1" id="KW-0472">Membrane</keyword>
<dbReference type="CDD" id="cd01948">
    <property type="entry name" value="EAL"/>
    <property type="match status" value="1"/>
</dbReference>
<dbReference type="SUPFAM" id="SSF55073">
    <property type="entry name" value="Nucleotide cyclase"/>
    <property type="match status" value="1"/>
</dbReference>
<name>A0A016XJP2_9BURK</name>
<feature type="transmembrane region" description="Helical" evidence="1">
    <location>
        <begin position="307"/>
        <end position="325"/>
    </location>
</feature>
<dbReference type="SUPFAM" id="SSF141868">
    <property type="entry name" value="EAL domain-like"/>
    <property type="match status" value="1"/>
</dbReference>
<dbReference type="NCBIfam" id="TIGR00229">
    <property type="entry name" value="sensory_box"/>
    <property type="match status" value="1"/>
</dbReference>
<accession>A0A016XJP2</accession>
<dbReference type="InterPro" id="IPR035919">
    <property type="entry name" value="EAL_sf"/>
</dbReference>
<feature type="transmembrane region" description="Helical" evidence="1">
    <location>
        <begin position="31"/>
        <end position="53"/>
    </location>
</feature>
<dbReference type="InterPro" id="IPR029787">
    <property type="entry name" value="Nucleotide_cyclase"/>
</dbReference>
<dbReference type="STRING" id="1458275.AZ34_14180"/>
<dbReference type="PANTHER" id="PTHR44757:SF2">
    <property type="entry name" value="BIOFILM ARCHITECTURE MAINTENANCE PROTEIN MBAA"/>
    <property type="match status" value="1"/>
</dbReference>
<sequence length="925" mass="102317">MHWQLDHGERAGMMQVQARTLRPDAGRHRSCFEWAAAALFVLLSFALCTHSIMSERHLVHSLASERLVGQAHAIESGLRRRLQGVRDTLFQIREAWVVGDRAGSASLLKALGSLVAGVRQAVVVDHEGRLLLSGNGRLGTWAAGADDLRAWTGMTDSGRVYALALPEPQGDGAVLRLILPVSDERGGARQFILVDLGADYYNMLQRMALETDGAWSSLSMADGALLALLANDVQAARAAQLWRLDATRPDLHAGPLPGVNILEAQDGPRRLLVRQAVDASALSLDQPLVLTLSRELDSLDAAWHRLAWIYAVGLVVLVLVAGAMLRLSQIRRARWVDLVHRQHQERVEHAQRMELALDAAFLGLWELSVRDDRMVVDGRAAAIQGYHRQVELEARAHDWRADLHPEDASAFQQQLERHLAGTSAKFEVECRLRHKNGGWVWVQCLGRVIQRDATGRAVQLLGTRMDISARKQYETEIERLAFYDSLTGLPNRRLLHQRLDRSLVVSEERGQVGAIVFLDLDDFKSLNDTLGHDLGDQLLVCVAQRLREVARSQDMVARLGGDEFVLLLEGLGANPCEARRNAETFGRKLLQTLSQPFHLADRQIYSTPSLGITLYTGGASKLDDLLKQADMAMYQAKASGRNTLSFFEPEMQAQTNANAQLQSDLHRALERDELLLHYQPILDRERRIIGVESLVRWRHPEMGMVSPARFIPVAEQCGLILPLGDWVLEQTCRQLVDWAADPSTAHLFAAVNISARQLSQPDFVVKIIEAVHRTGAAPSRLKLELTESSFLLDVEGVIKKMAALKRHGIGFSLDDFGTGYSSLCYLQRLPLDRLKIDKSFVNDLPDNVNSAAIGSAIIGLAHNLGLQVVAEGVENQAQLQFLLDGQCDAFQGYLFSPPLPLAELMLFLAQGVGADRPESAAVTSA</sequence>
<dbReference type="Pfam" id="PF00990">
    <property type="entry name" value="GGDEF"/>
    <property type="match status" value="1"/>
</dbReference>
<dbReference type="PROSITE" id="PS50887">
    <property type="entry name" value="GGDEF"/>
    <property type="match status" value="1"/>
</dbReference>
<evidence type="ECO:0000256" key="1">
    <source>
        <dbReference type="SAM" id="Phobius"/>
    </source>
</evidence>
<dbReference type="InterPro" id="IPR001633">
    <property type="entry name" value="EAL_dom"/>
</dbReference>
<dbReference type="NCBIfam" id="TIGR00254">
    <property type="entry name" value="GGDEF"/>
    <property type="match status" value="1"/>
</dbReference>
<dbReference type="CDD" id="cd00130">
    <property type="entry name" value="PAS"/>
    <property type="match status" value="1"/>
</dbReference>
<protein>
    <submittedName>
        <fullName evidence="5">Diguanylate phosphodiesterase</fullName>
    </submittedName>
</protein>
<dbReference type="SMART" id="SM00086">
    <property type="entry name" value="PAC"/>
    <property type="match status" value="1"/>
</dbReference>
<evidence type="ECO:0000259" key="3">
    <source>
        <dbReference type="PROSITE" id="PS50883"/>
    </source>
</evidence>
<dbReference type="InterPro" id="IPR035965">
    <property type="entry name" value="PAS-like_dom_sf"/>
</dbReference>
<evidence type="ECO:0000259" key="2">
    <source>
        <dbReference type="PROSITE" id="PS50113"/>
    </source>
</evidence>
<dbReference type="Gene3D" id="3.30.450.20">
    <property type="entry name" value="PAS domain"/>
    <property type="match status" value="1"/>
</dbReference>
<dbReference type="InterPro" id="IPR000700">
    <property type="entry name" value="PAS-assoc_C"/>
</dbReference>
<evidence type="ECO:0000313" key="6">
    <source>
        <dbReference type="Proteomes" id="UP000023268"/>
    </source>
</evidence>
<keyword evidence="1" id="KW-1133">Transmembrane helix</keyword>
<reference evidence="5 6" key="1">
    <citation type="submission" date="2014-02" db="EMBL/GenBank/DDBJ databases">
        <title>Draft Genome of Hylemonella gracilis isolated from the Niagara River.</title>
        <authorList>
            <person name="Pawlowski D.R."/>
            <person name="Koudelka G.B."/>
        </authorList>
    </citation>
    <scope>NUCLEOTIDE SEQUENCE [LARGE SCALE GENOMIC DNA]</scope>
    <source>
        <strain evidence="5 6">Niagara R</strain>
    </source>
</reference>
<dbReference type="SMART" id="SM00052">
    <property type="entry name" value="EAL"/>
    <property type="match status" value="1"/>
</dbReference>
<dbReference type="Pfam" id="PF08447">
    <property type="entry name" value="PAS_3"/>
    <property type="match status" value="1"/>
</dbReference>
<evidence type="ECO:0000259" key="4">
    <source>
        <dbReference type="PROSITE" id="PS50887"/>
    </source>
</evidence>
<dbReference type="InterPro" id="IPR052155">
    <property type="entry name" value="Biofilm_reg_signaling"/>
</dbReference>
<dbReference type="InterPro" id="IPR043128">
    <property type="entry name" value="Rev_trsase/Diguanyl_cyclase"/>
</dbReference>
<feature type="domain" description="EAL" evidence="3">
    <location>
        <begin position="658"/>
        <end position="912"/>
    </location>
</feature>
<comment type="caution">
    <text evidence="5">The sequence shown here is derived from an EMBL/GenBank/DDBJ whole genome shotgun (WGS) entry which is preliminary data.</text>
</comment>
<feature type="domain" description="GGDEF" evidence="4">
    <location>
        <begin position="511"/>
        <end position="649"/>
    </location>
</feature>
<gene>
    <name evidence="5" type="ORF">AZ34_14180</name>
</gene>
<dbReference type="PANTHER" id="PTHR44757">
    <property type="entry name" value="DIGUANYLATE CYCLASE DGCP"/>
    <property type="match status" value="1"/>
</dbReference>
<evidence type="ECO:0000313" key="5">
    <source>
        <dbReference type="EMBL" id="EYC52100.1"/>
    </source>
</evidence>
<dbReference type="Gene3D" id="3.20.20.450">
    <property type="entry name" value="EAL domain"/>
    <property type="match status" value="1"/>
</dbReference>
<dbReference type="SUPFAM" id="SSF55785">
    <property type="entry name" value="PYP-like sensor domain (PAS domain)"/>
    <property type="match status" value="1"/>
</dbReference>
<dbReference type="InterPro" id="IPR013655">
    <property type="entry name" value="PAS_fold_3"/>
</dbReference>
<dbReference type="SMART" id="SM00267">
    <property type="entry name" value="GGDEF"/>
    <property type="match status" value="1"/>
</dbReference>
<dbReference type="EMBL" id="JEMG01000001">
    <property type="protein sequence ID" value="EYC52100.1"/>
    <property type="molecule type" value="Genomic_DNA"/>
</dbReference>
<dbReference type="AlphaFoldDB" id="A0A016XJP2"/>